<keyword evidence="3 6" id="KW-0812">Transmembrane</keyword>
<evidence type="ECO:0000256" key="5">
    <source>
        <dbReference type="ARBA" id="ARBA00023136"/>
    </source>
</evidence>
<feature type="transmembrane region" description="Helical" evidence="6">
    <location>
        <begin position="6"/>
        <end position="26"/>
    </location>
</feature>
<accession>A0ABX0I0V2</accession>
<evidence type="ECO:0000313" key="7">
    <source>
        <dbReference type="EMBL" id="NHL00459.1"/>
    </source>
</evidence>
<evidence type="ECO:0000256" key="3">
    <source>
        <dbReference type="ARBA" id="ARBA00022692"/>
    </source>
</evidence>
<comment type="caution">
    <text evidence="7">The sequence shown here is derived from an EMBL/GenBank/DDBJ whole genome shotgun (WGS) entry which is preliminary data.</text>
</comment>
<feature type="transmembrane region" description="Helical" evidence="6">
    <location>
        <begin position="147"/>
        <end position="167"/>
    </location>
</feature>
<dbReference type="EMBL" id="JAAOCD010000015">
    <property type="protein sequence ID" value="NHL00459.1"/>
    <property type="molecule type" value="Genomic_DNA"/>
</dbReference>
<evidence type="ECO:0000256" key="2">
    <source>
        <dbReference type="ARBA" id="ARBA00008333"/>
    </source>
</evidence>
<protein>
    <submittedName>
        <fullName evidence="7">FTR1 family iron permease</fullName>
    </submittedName>
</protein>
<proteinExistence type="inferred from homology"/>
<dbReference type="InterPro" id="IPR004923">
    <property type="entry name" value="FTR1/Fip1/EfeU"/>
</dbReference>
<dbReference type="Proteomes" id="UP000802098">
    <property type="component" value="Unassembled WGS sequence"/>
</dbReference>
<gene>
    <name evidence="7" type="ORF">G7087_18945</name>
</gene>
<organism evidence="7 8">
    <name type="scientific">Rubrivivax benzoatilyticus</name>
    <dbReference type="NCBI Taxonomy" id="316997"/>
    <lineage>
        <taxon>Bacteria</taxon>
        <taxon>Pseudomonadati</taxon>
        <taxon>Pseudomonadota</taxon>
        <taxon>Betaproteobacteria</taxon>
        <taxon>Burkholderiales</taxon>
        <taxon>Sphaerotilaceae</taxon>
        <taxon>Rubrivivax</taxon>
    </lineage>
</organism>
<dbReference type="PANTHER" id="PTHR31632">
    <property type="entry name" value="IRON TRANSPORTER FTH1"/>
    <property type="match status" value="1"/>
</dbReference>
<evidence type="ECO:0000256" key="4">
    <source>
        <dbReference type="ARBA" id="ARBA00022989"/>
    </source>
</evidence>
<dbReference type="Pfam" id="PF03239">
    <property type="entry name" value="FTR1"/>
    <property type="match status" value="1"/>
</dbReference>
<feature type="transmembrane region" description="Helical" evidence="6">
    <location>
        <begin position="179"/>
        <end position="199"/>
    </location>
</feature>
<evidence type="ECO:0000256" key="1">
    <source>
        <dbReference type="ARBA" id="ARBA00004141"/>
    </source>
</evidence>
<feature type="transmembrane region" description="Helical" evidence="6">
    <location>
        <begin position="112"/>
        <end position="135"/>
    </location>
</feature>
<keyword evidence="4 6" id="KW-1133">Transmembrane helix</keyword>
<dbReference type="RefSeq" id="WP_009855246.1">
    <property type="nucleotide sequence ID" value="NZ_JAAOCD010000015.1"/>
</dbReference>
<evidence type="ECO:0000313" key="8">
    <source>
        <dbReference type="Proteomes" id="UP000802098"/>
    </source>
</evidence>
<keyword evidence="5 6" id="KW-0472">Membrane</keyword>
<comment type="similarity">
    <text evidence="2">Belongs to the oxidase-dependent Fe transporter (OFeT) (TC 9.A.10.1) family.</text>
</comment>
<comment type="subcellular location">
    <subcellularLocation>
        <location evidence="1">Membrane</location>
        <topology evidence="1">Multi-pass membrane protein</topology>
    </subcellularLocation>
</comment>
<reference evidence="7 8" key="1">
    <citation type="submission" date="2020-03" db="EMBL/GenBank/DDBJ databases">
        <title>Rubrivivax benzoatilyticus JA2 (sequenced after 10 years sub-culturing).</title>
        <authorList>
            <person name="Gupta D."/>
            <person name="Chintalapati S."/>
            <person name="Chintalapati V.R."/>
        </authorList>
    </citation>
    <scope>NUCLEOTIDE SEQUENCE [LARGE SCALE GENOMIC DNA]</scope>
    <source>
        <strain evidence="7 8">JA2-Mal</strain>
    </source>
</reference>
<evidence type="ECO:0000256" key="6">
    <source>
        <dbReference type="SAM" id="Phobius"/>
    </source>
</evidence>
<keyword evidence="8" id="KW-1185">Reference proteome</keyword>
<dbReference type="PANTHER" id="PTHR31632:SF2">
    <property type="entry name" value="PLASMA MEMBRANE IRON PERMEASE"/>
    <property type="match status" value="1"/>
</dbReference>
<feature type="transmembrane region" description="Helical" evidence="6">
    <location>
        <begin position="71"/>
        <end position="91"/>
    </location>
</feature>
<sequence>MLNALIVVWRESLEAMLVIGVLLAWISRQSEPAPLRRGLWLGAGGGLLLAAALGAATFLVQSELEGQALEVFQVVMVFTAAALIVQMVLWMRRHGRGMKRELERQAGQASGALGVGLVTAFAVAREGAETVVFLYGLGLESGGSALAANAAAAAAGFVLAAATAGLIARGARFLSYRVLFGISEVLLLLIAAALLAGGLDRMIGMDWIPPLVDPVWDSSALLDDGRGIGRVLADFLGYRARPSATVLIGYLVFWSATIWALRRSAAPRGPGAHG</sequence>
<name>A0ABX0I0V2_9BURK</name>
<feature type="transmembrane region" description="Helical" evidence="6">
    <location>
        <begin position="244"/>
        <end position="261"/>
    </location>
</feature>
<feature type="transmembrane region" description="Helical" evidence="6">
    <location>
        <begin position="38"/>
        <end position="59"/>
    </location>
</feature>